<dbReference type="Gene3D" id="1.10.10.10">
    <property type="entry name" value="Winged helix-like DNA-binding domain superfamily/Winged helix DNA-binding domain"/>
    <property type="match status" value="1"/>
</dbReference>
<keyword evidence="2" id="KW-0805">Transcription regulation</keyword>
<reference evidence="8 9" key="1">
    <citation type="submission" date="2019-02" db="EMBL/GenBank/DDBJ databases">
        <title>Isolation and identification of novel species under the genus Muribaculum.</title>
        <authorList>
            <person name="Miyake S."/>
            <person name="Ding Y."/>
            <person name="Low A."/>
            <person name="Soh M."/>
            <person name="Seedorf H."/>
        </authorList>
    </citation>
    <scope>NUCLEOTIDE SEQUENCE [LARGE SCALE GENOMIC DNA]</scope>
    <source>
        <strain evidence="8 9">TLL-A3</strain>
    </source>
</reference>
<keyword evidence="9" id="KW-1185">Reference proteome</keyword>
<sequence length="164" mass="18902">MNTDAENFKNTFLPMGRQMFAEAIRILGNAADAEDAVQDVYTKLWERRNDLENVKNRHAYVLMMVRNRCLTIAGSIHRQSAELNEADTDGAVSHSDELEARDRISKVMRIIETLPSNQRLVITMHDIEGRTKEEIEHATELSADNVRQLLSRARRFIRDCFAKE</sequence>
<dbReference type="PANTHER" id="PTHR43133:SF8">
    <property type="entry name" value="RNA POLYMERASE SIGMA FACTOR HI_1459-RELATED"/>
    <property type="match status" value="1"/>
</dbReference>
<dbReference type="SUPFAM" id="SSF88659">
    <property type="entry name" value="Sigma3 and sigma4 domains of RNA polymerase sigma factors"/>
    <property type="match status" value="1"/>
</dbReference>
<keyword evidence="5" id="KW-0804">Transcription</keyword>
<dbReference type="InterPro" id="IPR039425">
    <property type="entry name" value="RNA_pol_sigma-70-like"/>
</dbReference>
<organism evidence="8 9">
    <name type="scientific">Duncaniella freteri</name>
    <dbReference type="NCBI Taxonomy" id="2530391"/>
    <lineage>
        <taxon>Bacteria</taxon>
        <taxon>Pseudomonadati</taxon>
        <taxon>Bacteroidota</taxon>
        <taxon>Bacteroidia</taxon>
        <taxon>Bacteroidales</taxon>
        <taxon>Muribaculaceae</taxon>
        <taxon>Duncaniella</taxon>
    </lineage>
</organism>
<dbReference type="Gene3D" id="1.10.1740.10">
    <property type="match status" value="1"/>
</dbReference>
<dbReference type="InterPro" id="IPR014284">
    <property type="entry name" value="RNA_pol_sigma-70_dom"/>
</dbReference>
<dbReference type="PANTHER" id="PTHR43133">
    <property type="entry name" value="RNA POLYMERASE ECF-TYPE SIGMA FACTO"/>
    <property type="match status" value="1"/>
</dbReference>
<proteinExistence type="inferred from homology"/>
<gene>
    <name evidence="8" type="ORF">EZ315_04210</name>
</gene>
<dbReference type="NCBIfam" id="TIGR02937">
    <property type="entry name" value="sigma70-ECF"/>
    <property type="match status" value="1"/>
</dbReference>
<dbReference type="Proteomes" id="UP000297635">
    <property type="component" value="Unassembled WGS sequence"/>
</dbReference>
<dbReference type="GeneID" id="82148985"/>
<evidence type="ECO:0000256" key="5">
    <source>
        <dbReference type="ARBA" id="ARBA00023163"/>
    </source>
</evidence>
<evidence type="ECO:0000313" key="9">
    <source>
        <dbReference type="Proteomes" id="UP000297635"/>
    </source>
</evidence>
<evidence type="ECO:0000259" key="7">
    <source>
        <dbReference type="Pfam" id="PF08281"/>
    </source>
</evidence>
<dbReference type="SUPFAM" id="SSF88946">
    <property type="entry name" value="Sigma2 domain of RNA polymerase sigma factors"/>
    <property type="match status" value="1"/>
</dbReference>
<evidence type="ECO:0000256" key="4">
    <source>
        <dbReference type="ARBA" id="ARBA00023125"/>
    </source>
</evidence>
<dbReference type="EMBL" id="SJSA01000001">
    <property type="protein sequence ID" value="TGG39943.1"/>
    <property type="molecule type" value="Genomic_DNA"/>
</dbReference>
<keyword evidence="3" id="KW-0731">Sigma factor</keyword>
<name>A0A4Z0V8E4_9BACT</name>
<dbReference type="InterPro" id="IPR036388">
    <property type="entry name" value="WH-like_DNA-bd_sf"/>
</dbReference>
<dbReference type="InterPro" id="IPR013324">
    <property type="entry name" value="RNA_pol_sigma_r3/r4-like"/>
</dbReference>
<dbReference type="GO" id="GO:0016987">
    <property type="term" value="F:sigma factor activity"/>
    <property type="evidence" value="ECO:0007669"/>
    <property type="project" value="UniProtKB-KW"/>
</dbReference>
<dbReference type="GO" id="GO:0003677">
    <property type="term" value="F:DNA binding"/>
    <property type="evidence" value="ECO:0007669"/>
    <property type="project" value="UniProtKB-KW"/>
</dbReference>
<dbReference type="Pfam" id="PF08281">
    <property type="entry name" value="Sigma70_r4_2"/>
    <property type="match status" value="1"/>
</dbReference>
<feature type="domain" description="RNA polymerase sigma-70 region 2" evidence="6">
    <location>
        <begin position="17"/>
        <end position="70"/>
    </location>
</feature>
<dbReference type="RefSeq" id="WP_135470888.1">
    <property type="nucleotide sequence ID" value="NZ_CASGTF010000037.1"/>
</dbReference>
<dbReference type="GO" id="GO:0006352">
    <property type="term" value="P:DNA-templated transcription initiation"/>
    <property type="evidence" value="ECO:0007669"/>
    <property type="project" value="InterPro"/>
</dbReference>
<dbReference type="InterPro" id="IPR007627">
    <property type="entry name" value="RNA_pol_sigma70_r2"/>
</dbReference>
<comment type="caution">
    <text evidence="8">The sequence shown here is derived from an EMBL/GenBank/DDBJ whole genome shotgun (WGS) entry which is preliminary data.</text>
</comment>
<evidence type="ECO:0000256" key="3">
    <source>
        <dbReference type="ARBA" id="ARBA00023082"/>
    </source>
</evidence>
<dbReference type="InterPro" id="IPR013325">
    <property type="entry name" value="RNA_pol_sigma_r2"/>
</dbReference>
<evidence type="ECO:0000256" key="2">
    <source>
        <dbReference type="ARBA" id="ARBA00023015"/>
    </source>
</evidence>
<dbReference type="InterPro" id="IPR013249">
    <property type="entry name" value="RNA_pol_sigma70_r4_t2"/>
</dbReference>
<evidence type="ECO:0000256" key="1">
    <source>
        <dbReference type="ARBA" id="ARBA00010641"/>
    </source>
</evidence>
<keyword evidence="4" id="KW-0238">DNA-binding</keyword>
<evidence type="ECO:0000313" key="8">
    <source>
        <dbReference type="EMBL" id="TGG39943.1"/>
    </source>
</evidence>
<evidence type="ECO:0000259" key="6">
    <source>
        <dbReference type="Pfam" id="PF04542"/>
    </source>
</evidence>
<protein>
    <submittedName>
        <fullName evidence="8">RNA polymerase sigma factor</fullName>
    </submittedName>
</protein>
<comment type="similarity">
    <text evidence="1">Belongs to the sigma-70 factor family. ECF subfamily.</text>
</comment>
<dbReference type="CDD" id="cd06171">
    <property type="entry name" value="Sigma70_r4"/>
    <property type="match status" value="1"/>
</dbReference>
<accession>A0A4Z0V8E4</accession>
<dbReference type="AlphaFoldDB" id="A0A4Z0V8E4"/>
<feature type="domain" description="RNA polymerase sigma factor 70 region 4 type 2" evidence="7">
    <location>
        <begin position="106"/>
        <end position="156"/>
    </location>
</feature>
<dbReference type="Pfam" id="PF04542">
    <property type="entry name" value="Sigma70_r2"/>
    <property type="match status" value="1"/>
</dbReference>